<dbReference type="STRING" id="64144.ENSATEP00000034277"/>
<proteinExistence type="predicted"/>
<dbReference type="InterPro" id="IPR050836">
    <property type="entry name" value="SDS22/Internalin_LRR"/>
</dbReference>
<accession>A0A3Q1JGY5</accession>
<keyword evidence="4" id="KW-0677">Repeat</keyword>
<keyword evidence="3" id="KW-0433">Leucine-rich repeat</keyword>
<evidence type="ECO:0000256" key="11">
    <source>
        <dbReference type="SAM" id="MobiDB-lite"/>
    </source>
</evidence>
<dbReference type="Ensembl" id="ENSATET00000034775.2">
    <property type="protein sequence ID" value="ENSATEP00000034277.2"/>
    <property type="gene ID" value="ENSATEG00000023547.2"/>
</dbReference>
<dbReference type="PANTHER" id="PTHR46652">
    <property type="entry name" value="LEUCINE-RICH REPEAT AND IQ DOMAIN-CONTAINING PROTEIN 1-RELATED"/>
    <property type="match status" value="1"/>
</dbReference>
<dbReference type="Pfam" id="PF14580">
    <property type="entry name" value="LRR_9"/>
    <property type="match status" value="1"/>
</dbReference>
<keyword evidence="13" id="KW-1185">Reference proteome</keyword>
<dbReference type="FunFam" id="3.80.10.10:FF:001051">
    <property type="entry name" value="Leucine-rich repeat-containing 23"/>
    <property type="match status" value="1"/>
</dbReference>
<reference evidence="12" key="1">
    <citation type="submission" date="2021-04" db="EMBL/GenBank/DDBJ databases">
        <authorList>
            <consortium name="Wellcome Sanger Institute Data Sharing"/>
        </authorList>
    </citation>
    <scope>NUCLEOTIDE SEQUENCE [LARGE SCALE GENOMIC DNA]</scope>
</reference>
<keyword evidence="9" id="KW-0966">Cell projection</keyword>
<sequence>MSDVDEDAYLSDVEGQEETRRGEDEEVQIQVCHLTQETISQGLSLLCRTGNGLGHAFVKLDLKDKGLNDIVAISSFIHIRFVDVSNNHLTDLSPLASLTQLLWLKVDNNAVACFKGQPFAQLTYLQWLSMAVNQLTELDGLTGPALESLILTGNSIKKLNGLHSGFFANLVVLELRGNQLETTDGINLPSLKRLYLAQNSIKRLEGLEKLERLTTLHLRDNQLNSLDGLSSNMKCLQYLNIRGNAILDENALQWLAHVSKTLRALILSDNPLVEATDYRISVLIHVPQLERIDKDPVSPEERTEAQLRIKVKLNSNTLDQLSERTRREH</sequence>
<evidence type="ECO:0000256" key="8">
    <source>
        <dbReference type="ARBA" id="ARBA00023212"/>
    </source>
</evidence>
<keyword evidence="7" id="KW-0969">Cilium</keyword>
<dbReference type="PROSITE" id="PS51450">
    <property type="entry name" value="LRR"/>
    <property type="match status" value="3"/>
</dbReference>
<dbReference type="Gene3D" id="3.80.10.10">
    <property type="entry name" value="Ribonuclease Inhibitor"/>
    <property type="match status" value="2"/>
</dbReference>
<dbReference type="InterPro" id="IPR001611">
    <property type="entry name" value="Leu-rich_rpt"/>
</dbReference>
<keyword evidence="2" id="KW-0963">Cytoplasm</keyword>
<evidence type="ECO:0000256" key="10">
    <source>
        <dbReference type="ARBA" id="ARBA00071477"/>
    </source>
</evidence>
<dbReference type="InParanoid" id="A0A3Q1JGY5"/>
<dbReference type="OrthoDB" id="271226at2759"/>
<keyword evidence="5" id="KW-0282">Flagellum</keyword>
<keyword evidence="6" id="KW-0175">Coiled coil</keyword>
<evidence type="ECO:0000256" key="2">
    <source>
        <dbReference type="ARBA" id="ARBA00022490"/>
    </source>
</evidence>
<evidence type="ECO:0000256" key="3">
    <source>
        <dbReference type="ARBA" id="ARBA00022614"/>
    </source>
</evidence>
<evidence type="ECO:0000256" key="9">
    <source>
        <dbReference type="ARBA" id="ARBA00023273"/>
    </source>
</evidence>
<comment type="subcellular location">
    <subcellularLocation>
        <location evidence="1">Cytoplasm</location>
        <location evidence="1">Cytoskeleton</location>
        <location evidence="1">Flagellum axoneme</location>
    </subcellularLocation>
</comment>
<dbReference type="InterPro" id="IPR032675">
    <property type="entry name" value="LRR_dom_sf"/>
</dbReference>
<evidence type="ECO:0000313" key="12">
    <source>
        <dbReference type="Ensembl" id="ENSATEP00000034277.2"/>
    </source>
</evidence>
<evidence type="ECO:0000256" key="5">
    <source>
        <dbReference type="ARBA" id="ARBA00022846"/>
    </source>
</evidence>
<dbReference type="Proteomes" id="UP000265040">
    <property type="component" value="Chromosome 7"/>
</dbReference>
<dbReference type="SMART" id="SM00365">
    <property type="entry name" value="LRR_SD22"/>
    <property type="match status" value="5"/>
</dbReference>
<protein>
    <recommendedName>
        <fullName evidence="10">Leucine-rich repeat-containing protein 23</fullName>
    </recommendedName>
</protein>
<dbReference type="AlphaFoldDB" id="A0A3Q1JGY5"/>
<reference evidence="12" key="3">
    <citation type="submission" date="2025-09" db="UniProtKB">
        <authorList>
            <consortium name="Ensembl"/>
        </authorList>
    </citation>
    <scope>IDENTIFICATION</scope>
</reference>
<reference evidence="12" key="2">
    <citation type="submission" date="2025-08" db="UniProtKB">
        <authorList>
            <consortium name="Ensembl"/>
        </authorList>
    </citation>
    <scope>IDENTIFICATION</scope>
</reference>
<feature type="region of interest" description="Disordered" evidence="11">
    <location>
        <begin position="1"/>
        <end position="24"/>
    </location>
</feature>
<evidence type="ECO:0000256" key="7">
    <source>
        <dbReference type="ARBA" id="ARBA00023069"/>
    </source>
</evidence>
<organism evidence="12 13">
    <name type="scientific">Anabas testudineus</name>
    <name type="common">Climbing perch</name>
    <name type="synonym">Anthias testudineus</name>
    <dbReference type="NCBI Taxonomy" id="64144"/>
    <lineage>
        <taxon>Eukaryota</taxon>
        <taxon>Metazoa</taxon>
        <taxon>Chordata</taxon>
        <taxon>Craniata</taxon>
        <taxon>Vertebrata</taxon>
        <taxon>Euteleostomi</taxon>
        <taxon>Actinopterygii</taxon>
        <taxon>Neopterygii</taxon>
        <taxon>Teleostei</taxon>
        <taxon>Neoteleostei</taxon>
        <taxon>Acanthomorphata</taxon>
        <taxon>Anabantaria</taxon>
        <taxon>Anabantiformes</taxon>
        <taxon>Anabantoidei</taxon>
        <taxon>Anabantidae</taxon>
        <taxon>Anabas</taxon>
    </lineage>
</organism>
<dbReference type="GeneTree" id="ENSGT00940000159748"/>
<gene>
    <name evidence="12" type="primary">LRRC23</name>
</gene>
<keyword evidence="8" id="KW-0206">Cytoskeleton</keyword>
<dbReference type="PANTHER" id="PTHR46652:SF8">
    <property type="entry name" value="LEUCINE RICH REPEAT CONTAINING 23"/>
    <property type="match status" value="1"/>
</dbReference>
<evidence type="ECO:0000256" key="1">
    <source>
        <dbReference type="ARBA" id="ARBA00004611"/>
    </source>
</evidence>
<evidence type="ECO:0000313" key="13">
    <source>
        <dbReference type="Proteomes" id="UP000265040"/>
    </source>
</evidence>
<name>A0A3Q1JGY5_ANATE</name>
<evidence type="ECO:0000256" key="4">
    <source>
        <dbReference type="ARBA" id="ARBA00022737"/>
    </source>
</evidence>
<dbReference type="SUPFAM" id="SSF52058">
    <property type="entry name" value="L domain-like"/>
    <property type="match status" value="1"/>
</dbReference>
<evidence type="ECO:0000256" key="6">
    <source>
        <dbReference type="ARBA" id="ARBA00023054"/>
    </source>
</evidence>